<evidence type="ECO:0000313" key="4">
    <source>
        <dbReference type="EMBL" id="OOZ39569.1"/>
    </source>
</evidence>
<gene>
    <name evidence="4" type="ORF">BOW53_11015</name>
</gene>
<evidence type="ECO:0000256" key="1">
    <source>
        <dbReference type="SAM" id="MobiDB-lite"/>
    </source>
</evidence>
<organism evidence="4 5">
    <name type="scientific">Solemya pervernicosa gill symbiont</name>
    <dbReference type="NCBI Taxonomy" id="642797"/>
    <lineage>
        <taxon>Bacteria</taxon>
        <taxon>Pseudomonadati</taxon>
        <taxon>Pseudomonadota</taxon>
        <taxon>Gammaproteobacteria</taxon>
        <taxon>sulfur-oxidizing symbionts</taxon>
    </lineage>
</organism>
<evidence type="ECO:0000259" key="3">
    <source>
        <dbReference type="Pfam" id="PF13511"/>
    </source>
</evidence>
<feature type="domain" description="DUF4124" evidence="3">
    <location>
        <begin position="10"/>
        <end position="58"/>
    </location>
</feature>
<feature type="signal peptide" evidence="2">
    <location>
        <begin position="1"/>
        <end position="20"/>
    </location>
</feature>
<protein>
    <recommendedName>
        <fullName evidence="3">DUF4124 domain-containing protein</fullName>
    </recommendedName>
</protein>
<sequence length="150" mass="17127">MMKHSPLIPLLLLVSSTSLAAGIYKWTDEQGNVHYGERPQGSAQEMKIETPRTPTTAPGNNVDQQQMQQRLLRSMEADRHEREAKRREAEKLRAERRAECKEAERLLQEYRDAGHLFEPDGKGGKRILSTEEREQATADLEKSIQKNCNG</sequence>
<dbReference type="RefSeq" id="WP_078484134.1">
    <property type="nucleotide sequence ID" value="NZ_MPRL01000048.1"/>
</dbReference>
<feature type="chain" id="PRO_5013046434" description="DUF4124 domain-containing protein" evidence="2">
    <location>
        <begin position="21"/>
        <end position="150"/>
    </location>
</feature>
<keyword evidence="5" id="KW-1185">Reference proteome</keyword>
<dbReference type="Pfam" id="PF13511">
    <property type="entry name" value="DUF4124"/>
    <property type="match status" value="1"/>
</dbReference>
<feature type="region of interest" description="Disordered" evidence="1">
    <location>
        <begin position="32"/>
        <end position="97"/>
    </location>
</feature>
<dbReference type="InterPro" id="IPR025392">
    <property type="entry name" value="DUF4124"/>
</dbReference>
<feature type="compositionally biased region" description="Polar residues" evidence="1">
    <location>
        <begin position="52"/>
        <end position="63"/>
    </location>
</feature>
<comment type="caution">
    <text evidence="4">The sequence shown here is derived from an EMBL/GenBank/DDBJ whole genome shotgun (WGS) entry which is preliminary data.</text>
</comment>
<name>A0A1T2L3C5_9GAMM</name>
<keyword evidence="2" id="KW-0732">Signal</keyword>
<accession>A0A1T2L3C5</accession>
<evidence type="ECO:0000256" key="2">
    <source>
        <dbReference type="SAM" id="SignalP"/>
    </source>
</evidence>
<reference evidence="4 5" key="1">
    <citation type="submission" date="2016-11" db="EMBL/GenBank/DDBJ databases">
        <title>Mixed transmission modes and dynamic genome evolution in an obligate animal-bacterial symbiosis.</title>
        <authorList>
            <person name="Russell S.L."/>
            <person name="Corbett-Detig R.B."/>
            <person name="Cavanaugh C.M."/>
        </authorList>
    </citation>
    <scope>NUCLEOTIDE SEQUENCE [LARGE SCALE GENOMIC DNA]</scope>
    <source>
        <strain evidence="4">Sveles-Q1</strain>
    </source>
</reference>
<dbReference type="OrthoDB" id="7068596at2"/>
<feature type="compositionally biased region" description="Basic and acidic residues" evidence="1">
    <location>
        <begin position="115"/>
        <end position="144"/>
    </location>
</feature>
<dbReference type="EMBL" id="MPRL01000048">
    <property type="protein sequence ID" value="OOZ39569.1"/>
    <property type="molecule type" value="Genomic_DNA"/>
</dbReference>
<feature type="compositionally biased region" description="Basic and acidic residues" evidence="1">
    <location>
        <begin position="73"/>
        <end position="97"/>
    </location>
</feature>
<dbReference type="AlphaFoldDB" id="A0A1T2L3C5"/>
<proteinExistence type="predicted"/>
<feature type="region of interest" description="Disordered" evidence="1">
    <location>
        <begin position="115"/>
        <end position="150"/>
    </location>
</feature>
<evidence type="ECO:0000313" key="5">
    <source>
        <dbReference type="Proteomes" id="UP000191110"/>
    </source>
</evidence>
<dbReference type="Proteomes" id="UP000191110">
    <property type="component" value="Unassembled WGS sequence"/>
</dbReference>